<keyword evidence="2" id="KW-1185">Reference proteome</keyword>
<dbReference type="AlphaFoldDB" id="A0A1H3EPY5"/>
<evidence type="ECO:0000313" key="1">
    <source>
        <dbReference type="EMBL" id="SDX80178.1"/>
    </source>
</evidence>
<evidence type="ECO:0000313" key="2">
    <source>
        <dbReference type="Proteomes" id="UP000198500"/>
    </source>
</evidence>
<dbReference type="STRING" id="574349.SAMN05443545_107188"/>
<dbReference type="EMBL" id="FNNI01000007">
    <property type="protein sequence ID" value="SDX80178.1"/>
    <property type="molecule type" value="Genomic_DNA"/>
</dbReference>
<accession>A0A1H3EPY5</accession>
<gene>
    <name evidence="1" type="ORF">SAMN05443545_107188</name>
</gene>
<sequence length="109" mass="12318">MDDNECLFFKGIGLHETNGYLHVLSYSGCLPYNNPLSHAVTRSDMHGRVNRCQTYTSSGVRGQERMRFSVATLLHLAHDPDICRPANCNDSVIESTYQRVDPQQGPNQY</sequence>
<name>A0A1H3EPY5_9GAMM</name>
<dbReference type="Proteomes" id="UP000198500">
    <property type="component" value="Unassembled WGS sequence"/>
</dbReference>
<reference evidence="1 2" key="1">
    <citation type="submission" date="2016-10" db="EMBL/GenBank/DDBJ databases">
        <authorList>
            <person name="de Groot N.N."/>
        </authorList>
    </citation>
    <scope>NUCLEOTIDE SEQUENCE [LARGE SCALE GENOMIC DNA]</scope>
    <source>
        <strain evidence="1 2">DSM 19219</strain>
    </source>
</reference>
<organism evidence="1 2">
    <name type="scientific">Aidingimonas halophila</name>
    <dbReference type="NCBI Taxonomy" id="574349"/>
    <lineage>
        <taxon>Bacteria</taxon>
        <taxon>Pseudomonadati</taxon>
        <taxon>Pseudomonadota</taxon>
        <taxon>Gammaproteobacteria</taxon>
        <taxon>Oceanospirillales</taxon>
        <taxon>Halomonadaceae</taxon>
        <taxon>Aidingimonas</taxon>
    </lineage>
</organism>
<proteinExistence type="predicted"/>
<protein>
    <submittedName>
        <fullName evidence="1">Uncharacterized protein</fullName>
    </submittedName>
</protein>